<dbReference type="Gene3D" id="3.30.1360.120">
    <property type="entry name" value="Probable tRNA modification gtpase trme, domain 1"/>
    <property type="match status" value="1"/>
</dbReference>
<evidence type="ECO:0000256" key="1">
    <source>
        <dbReference type="PIRSR" id="PIRSR006487-1"/>
    </source>
</evidence>
<dbReference type="Pfam" id="PF01571">
    <property type="entry name" value="GCV_T"/>
    <property type="match status" value="1"/>
</dbReference>
<dbReference type="AlphaFoldDB" id="A0A7W6D1D1"/>
<dbReference type="InterPro" id="IPR027266">
    <property type="entry name" value="TrmE/GcvT-like"/>
</dbReference>
<dbReference type="PANTHER" id="PTHR43757:SF2">
    <property type="entry name" value="AMINOMETHYLTRANSFERASE, MITOCHONDRIAL"/>
    <property type="match status" value="1"/>
</dbReference>
<dbReference type="InterPro" id="IPR013977">
    <property type="entry name" value="GcvT_C"/>
</dbReference>
<evidence type="ECO:0000259" key="2">
    <source>
        <dbReference type="Pfam" id="PF01571"/>
    </source>
</evidence>
<dbReference type="EMBL" id="JACIDR010000005">
    <property type="protein sequence ID" value="MBB3974227.1"/>
    <property type="molecule type" value="Genomic_DNA"/>
</dbReference>
<feature type="binding site" evidence="1">
    <location>
        <position position="199"/>
    </location>
    <ligand>
        <name>substrate</name>
    </ligand>
</feature>
<dbReference type="SUPFAM" id="SSF101790">
    <property type="entry name" value="Aminomethyltransferase beta-barrel domain"/>
    <property type="match status" value="1"/>
</dbReference>
<dbReference type="GO" id="GO:0008168">
    <property type="term" value="F:methyltransferase activity"/>
    <property type="evidence" value="ECO:0007669"/>
    <property type="project" value="UniProtKB-KW"/>
</dbReference>
<dbReference type="PANTHER" id="PTHR43757">
    <property type="entry name" value="AMINOMETHYLTRANSFERASE"/>
    <property type="match status" value="1"/>
</dbReference>
<dbReference type="PIRSF" id="PIRSF006487">
    <property type="entry name" value="GcvT"/>
    <property type="match status" value="1"/>
</dbReference>
<dbReference type="Proteomes" id="UP000528964">
    <property type="component" value="Unassembled WGS sequence"/>
</dbReference>
<evidence type="ECO:0000259" key="3">
    <source>
        <dbReference type="Pfam" id="PF08669"/>
    </source>
</evidence>
<accession>A0A7W6D1D1</accession>
<dbReference type="Pfam" id="PF08669">
    <property type="entry name" value="GCV_T_C"/>
    <property type="match status" value="1"/>
</dbReference>
<proteinExistence type="predicted"/>
<evidence type="ECO:0000313" key="4">
    <source>
        <dbReference type="EMBL" id="MBB3974227.1"/>
    </source>
</evidence>
<keyword evidence="4" id="KW-0808">Transferase</keyword>
<feature type="domain" description="Aminomethyltransferase C-terminal" evidence="3">
    <location>
        <begin position="288"/>
        <end position="363"/>
    </location>
</feature>
<dbReference type="SUPFAM" id="SSF103025">
    <property type="entry name" value="Folate-binding domain"/>
    <property type="match status" value="1"/>
</dbReference>
<dbReference type="InterPro" id="IPR029043">
    <property type="entry name" value="GcvT/YgfZ_C"/>
</dbReference>
<name>A0A7W6D1D1_9HYPH</name>
<gene>
    <name evidence="4" type="ORF">GGR24_002908</name>
</gene>
<protein>
    <submittedName>
        <fullName evidence="4">Aminomethyltransferase</fullName>
        <ecNumber evidence="4">2.1.2.10</ecNumber>
    </submittedName>
</protein>
<dbReference type="GO" id="GO:0005829">
    <property type="term" value="C:cytosol"/>
    <property type="evidence" value="ECO:0007669"/>
    <property type="project" value="TreeGrafter"/>
</dbReference>
<sequence>MTLDPFPRKNALAQRHAELGASLDTEWNGRLIPQRYATDPYEEVAIVRSKAGLFDVSGLRIINASGPDVVAVLNRMLTTDVDKLQPGASAISNIVDETGALIDDVLVYRDGPTEFRLSHGGGKLDEAIGAFFEGSQSSWSKDDDVHILSLQGPLALDILAPHADIDLSAIRYFEHRRGKLFGKDVSIARGGYSAERGYEVFCTAADAVFLWDKIMEAGKPVGACAASWDCLDIVRVEGALLFFPFDMPNGDETPWEVGADWTVDLSKPDFNGKDALVRRKNEIRYANVGLEIEAHEAIEPGAKVLKDGREVGRVNSTTYSRHLMKSLALAQVTPDLTALGTEFEIRSSKGSARAHVVRTPFYDPDRLRTHPLAEREERTPASRAA</sequence>
<keyword evidence="4" id="KW-0489">Methyltransferase</keyword>
<dbReference type="InterPro" id="IPR028896">
    <property type="entry name" value="GcvT/YgfZ/DmdA"/>
</dbReference>
<dbReference type="GO" id="GO:0004047">
    <property type="term" value="F:aminomethyltransferase activity"/>
    <property type="evidence" value="ECO:0007669"/>
    <property type="project" value="UniProtKB-EC"/>
</dbReference>
<evidence type="ECO:0000313" key="5">
    <source>
        <dbReference type="Proteomes" id="UP000528964"/>
    </source>
</evidence>
<dbReference type="RefSeq" id="WP_183396078.1">
    <property type="nucleotide sequence ID" value="NZ_JACIDR010000005.1"/>
</dbReference>
<dbReference type="InterPro" id="IPR006222">
    <property type="entry name" value="GCVT_N"/>
</dbReference>
<reference evidence="4 5" key="1">
    <citation type="submission" date="2020-08" db="EMBL/GenBank/DDBJ databases">
        <title>Genomic Encyclopedia of Type Strains, Phase IV (KMG-IV): sequencing the most valuable type-strain genomes for metagenomic binning, comparative biology and taxonomic classification.</title>
        <authorList>
            <person name="Goeker M."/>
        </authorList>
    </citation>
    <scope>NUCLEOTIDE SEQUENCE [LARGE SCALE GENOMIC DNA]</scope>
    <source>
        <strain evidence="4 5">DSM 25481</strain>
    </source>
</reference>
<comment type="caution">
    <text evidence="4">The sequence shown here is derived from an EMBL/GenBank/DDBJ whole genome shotgun (WGS) entry which is preliminary data.</text>
</comment>
<dbReference type="GO" id="GO:0032259">
    <property type="term" value="P:methylation"/>
    <property type="evidence" value="ECO:0007669"/>
    <property type="project" value="UniProtKB-KW"/>
</dbReference>
<organism evidence="4 5">
    <name type="scientific">Hansschlegelia beijingensis</name>
    <dbReference type="NCBI Taxonomy" id="1133344"/>
    <lineage>
        <taxon>Bacteria</taxon>
        <taxon>Pseudomonadati</taxon>
        <taxon>Pseudomonadota</taxon>
        <taxon>Alphaproteobacteria</taxon>
        <taxon>Hyphomicrobiales</taxon>
        <taxon>Methylopilaceae</taxon>
        <taxon>Hansschlegelia</taxon>
    </lineage>
</organism>
<feature type="domain" description="GCVT N-terminal" evidence="2">
    <location>
        <begin position="13"/>
        <end position="267"/>
    </location>
</feature>
<dbReference type="EC" id="2.1.2.10" evidence="4"/>
<keyword evidence="5" id="KW-1185">Reference proteome</keyword>